<reference evidence="5" key="1">
    <citation type="submission" date="2019-12" db="EMBL/GenBank/DDBJ databases">
        <title>Genome sequencing and annotation of Brassica cretica.</title>
        <authorList>
            <person name="Studholme D.J."/>
            <person name="Sarris P.F."/>
        </authorList>
    </citation>
    <scope>NUCLEOTIDE SEQUENCE</scope>
    <source>
        <strain evidence="5">PFS-102/07</strain>
        <tissue evidence="5">Leaf</tissue>
    </source>
</reference>
<keyword evidence="3" id="KW-0677">Repeat</keyword>
<evidence type="ECO:0000256" key="3">
    <source>
        <dbReference type="ARBA" id="ARBA00022737"/>
    </source>
</evidence>
<proteinExistence type="inferred from homology"/>
<organism evidence="5">
    <name type="scientific">Brassica cretica</name>
    <name type="common">Mustard</name>
    <dbReference type="NCBI Taxonomy" id="69181"/>
    <lineage>
        <taxon>Eukaryota</taxon>
        <taxon>Viridiplantae</taxon>
        <taxon>Streptophyta</taxon>
        <taxon>Embryophyta</taxon>
        <taxon>Tracheophyta</taxon>
        <taxon>Spermatophyta</taxon>
        <taxon>Magnoliopsida</taxon>
        <taxon>eudicotyledons</taxon>
        <taxon>Gunneridae</taxon>
        <taxon>Pentapetalae</taxon>
        <taxon>rosids</taxon>
        <taxon>malvids</taxon>
        <taxon>Brassicales</taxon>
        <taxon>Brassicaceae</taxon>
        <taxon>Brassiceae</taxon>
        <taxon>Brassica</taxon>
    </lineage>
</organism>
<dbReference type="PANTHER" id="PTHR48062">
    <property type="entry name" value="RECEPTOR-LIKE PROTEIN 14"/>
    <property type="match status" value="1"/>
</dbReference>
<dbReference type="InterPro" id="IPR051502">
    <property type="entry name" value="RLP_Defense_Trigger"/>
</dbReference>
<evidence type="ECO:0000256" key="1">
    <source>
        <dbReference type="ARBA" id="ARBA00009592"/>
    </source>
</evidence>
<sequence length="282" mass="31274">MCNRTGGRVIGISISETNFKEWSPLNLSLLHPFDEVRSLNLSGILNQLNGLFDDVEGYNSFSSLQSLEYLSLADNNFTGLFSFSPLANLNNLKVLKLSSPFGLVEVDPENNDISGVFPDNIGHSLPESGSIPNKLCELSNIRLLDISDNKLNGFIPSCLSNLSFALGGEEERSHFAARISTVPNLQLEFYRSTFVVDTFGLSYFIFTETEIHFAAKQRYDSYTGVSKFTGGTLDYMYGLDLSSNELGGPSSAWPSPETTSDESISKFLVKLYTRQLLQTERH</sequence>
<accession>A0A8S9KCT9</accession>
<dbReference type="EMBL" id="QGKY02000164">
    <property type="protein sequence ID" value="KAF2592275.1"/>
    <property type="molecule type" value="Genomic_DNA"/>
</dbReference>
<protein>
    <recommendedName>
        <fullName evidence="6">Non-specific serine/threonine protein kinase</fullName>
    </recommendedName>
</protein>
<dbReference type="Gene3D" id="3.80.10.10">
    <property type="entry name" value="Ribonuclease Inhibitor"/>
    <property type="match status" value="2"/>
</dbReference>
<evidence type="ECO:0000313" key="5">
    <source>
        <dbReference type="EMBL" id="KAF2592275.1"/>
    </source>
</evidence>
<evidence type="ECO:0008006" key="6">
    <source>
        <dbReference type="Google" id="ProtNLM"/>
    </source>
</evidence>
<dbReference type="PANTHER" id="PTHR48062:SF42">
    <property type="entry name" value="RECEPTOR-LIKE PROTEIN 14"/>
    <property type="match status" value="1"/>
</dbReference>
<name>A0A8S9KCT9_BRACR</name>
<evidence type="ECO:0000256" key="2">
    <source>
        <dbReference type="ARBA" id="ARBA00022614"/>
    </source>
</evidence>
<dbReference type="AlphaFoldDB" id="A0A8S9KCT9"/>
<keyword evidence="4" id="KW-0675">Receptor</keyword>
<comment type="caution">
    <text evidence="5">The sequence shown here is derived from an EMBL/GenBank/DDBJ whole genome shotgun (WGS) entry which is preliminary data.</text>
</comment>
<evidence type="ECO:0000256" key="4">
    <source>
        <dbReference type="ARBA" id="ARBA00023170"/>
    </source>
</evidence>
<gene>
    <name evidence="5" type="ORF">F2Q70_00044604</name>
</gene>
<keyword evidence="2" id="KW-0433">Leucine-rich repeat</keyword>
<dbReference type="InterPro" id="IPR032675">
    <property type="entry name" value="LRR_dom_sf"/>
</dbReference>
<dbReference type="SUPFAM" id="SSF52058">
    <property type="entry name" value="L domain-like"/>
    <property type="match status" value="1"/>
</dbReference>
<comment type="similarity">
    <text evidence="1">Belongs to the RLP family.</text>
</comment>